<dbReference type="InterPro" id="IPR002110">
    <property type="entry name" value="Ankyrin_rpt"/>
</dbReference>
<dbReference type="Pfam" id="PF00023">
    <property type="entry name" value="Ank"/>
    <property type="match status" value="1"/>
</dbReference>
<feature type="signal peptide" evidence="4">
    <location>
        <begin position="1"/>
        <end position="18"/>
    </location>
</feature>
<feature type="chain" id="PRO_5043858931" evidence="4">
    <location>
        <begin position="19"/>
        <end position="206"/>
    </location>
</feature>
<dbReference type="Proteomes" id="UP001324634">
    <property type="component" value="Chromosome"/>
</dbReference>
<gene>
    <name evidence="5" type="ORF">SOO65_11560</name>
</gene>
<evidence type="ECO:0000313" key="5">
    <source>
        <dbReference type="EMBL" id="WPU63322.1"/>
    </source>
</evidence>
<keyword evidence="4" id="KW-0732">Signal</keyword>
<proteinExistence type="predicted"/>
<dbReference type="PROSITE" id="PS50088">
    <property type="entry name" value="ANK_REPEAT"/>
    <property type="match status" value="1"/>
</dbReference>
<keyword evidence="2 3" id="KW-0040">ANK repeat</keyword>
<feature type="repeat" description="ANK" evidence="3">
    <location>
        <begin position="91"/>
        <end position="123"/>
    </location>
</feature>
<evidence type="ECO:0000256" key="1">
    <source>
        <dbReference type="ARBA" id="ARBA00022737"/>
    </source>
</evidence>
<dbReference type="RefSeq" id="WP_321389825.1">
    <property type="nucleotide sequence ID" value="NZ_CP139487.1"/>
</dbReference>
<dbReference type="KEGG" id="psti:SOO65_11560"/>
<sequence>MRFILMLSLLTFSFSGFAQSKATQKLFKSIQKNDVVLAQSALLEGADVNGIDDFKKPTTTVLIEAVKHKRDKIVSLLLGSRADVNQRSPKDFLTGLMIASKNNDARILKILLASDADVNLENLRGETALHIAAFNNSTDAGKLLISSREIDVNAGGENCALVTAAKEGHSGMTILLKSVVNPVCLEKALQSAEKNNKDVIVRILGR</sequence>
<keyword evidence="6" id="KW-1185">Reference proteome</keyword>
<name>A0AAX4HJC3_9BACT</name>
<evidence type="ECO:0000256" key="3">
    <source>
        <dbReference type="PROSITE-ProRule" id="PRU00023"/>
    </source>
</evidence>
<dbReference type="SMART" id="SM00248">
    <property type="entry name" value="ANK"/>
    <property type="match status" value="3"/>
</dbReference>
<evidence type="ECO:0000256" key="4">
    <source>
        <dbReference type="SAM" id="SignalP"/>
    </source>
</evidence>
<dbReference type="PANTHER" id="PTHR24171">
    <property type="entry name" value="ANKYRIN REPEAT DOMAIN-CONTAINING PROTEIN 39-RELATED"/>
    <property type="match status" value="1"/>
</dbReference>
<dbReference type="InterPro" id="IPR036770">
    <property type="entry name" value="Ankyrin_rpt-contain_sf"/>
</dbReference>
<dbReference type="EMBL" id="CP139487">
    <property type="protein sequence ID" value="WPU63322.1"/>
    <property type="molecule type" value="Genomic_DNA"/>
</dbReference>
<dbReference type="AlphaFoldDB" id="A0AAX4HJC3"/>
<reference evidence="5 6" key="1">
    <citation type="submission" date="2023-11" db="EMBL/GenBank/DDBJ databases">
        <title>Peredibacter starrii A3.12.</title>
        <authorList>
            <person name="Mitchell R.J."/>
        </authorList>
    </citation>
    <scope>NUCLEOTIDE SEQUENCE [LARGE SCALE GENOMIC DNA]</scope>
    <source>
        <strain evidence="5 6">A3.12</strain>
    </source>
</reference>
<evidence type="ECO:0000256" key="2">
    <source>
        <dbReference type="ARBA" id="ARBA00023043"/>
    </source>
</evidence>
<evidence type="ECO:0000313" key="6">
    <source>
        <dbReference type="Proteomes" id="UP001324634"/>
    </source>
</evidence>
<dbReference type="SUPFAM" id="SSF48403">
    <property type="entry name" value="Ankyrin repeat"/>
    <property type="match status" value="1"/>
</dbReference>
<dbReference type="Gene3D" id="1.25.40.20">
    <property type="entry name" value="Ankyrin repeat-containing domain"/>
    <property type="match status" value="1"/>
</dbReference>
<accession>A0AAX4HJC3</accession>
<organism evidence="5 6">
    <name type="scientific">Peredibacter starrii</name>
    <dbReference type="NCBI Taxonomy" id="28202"/>
    <lineage>
        <taxon>Bacteria</taxon>
        <taxon>Pseudomonadati</taxon>
        <taxon>Bdellovibrionota</taxon>
        <taxon>Bacteriovoracia</taxon>
        <taxon>Bacteriovoracales</taxon>
        <taxon>Bacteriovoracaceae</taxon>
        <taxon>Peredibacter</taxon>
    </lineage>
</organism>
<protein>
    <submittedName>
        <fullName evidence="5">Ankyrin repeat domain-containing protein</fullName>
    </submittedName>
</protein>
<dbReference type="Pfam" id="PF12796">
    <property type="entry name" value="Ank_2"/>
    <property type="match status" value="1"/>
</dbReference>
<keyword evidence="1" id="KW-0677">Repeat</keyword>